<dbReference type="Pfam" id="PF00550">
    <property type="entry name" value="PP-binding"/>
    <property type="match status" value="1"/>
</dbReference>
<dbReference type="GO" id="GO:0006633">
    <property type="term" value="P:fatty acid biosynthetic process"/>
    <property type="evidence" value="ECO:0007669"/>
    <property type="project" value="TreeGrafter"/>
</dbReference>
<dbReference type="InterPro" id="IPR009081">
    <property type="entry name" value="PP-bd_ACP"/>
</dbReference>
<dbReference type="Pfam" id="PF22953">
    <property type="entry name" value="SpnB_Rossmann"/>
    <property type="match status" value="1"/>
</dbReference>
<protein>
    <submittedName>
        <fullName evidence="5">Phosphopantetheine attachment site</fullName>
    </submittedName>
</protein>
<keyword evidence="2" id="KW-0597">Phosphoprotein</keyword>
<evidence type="ECO:0000256" key="3">
    <source>
        <dbReference type="ARBA" id="ARBA00022679"/>
    </source>
</evidence>
<dbReference type="PROSITE" id="PS50075">
    <property type="entry name" value="CARRIER"/>
    <property type="match status" value="1"/>
</dbReference>
<dbReference type="InterPro" id="IPR036736">
    <property type="entry name" value="ACP-like_sf"/>
</dbReference>
<dbReference type="Proteomes" id="UP000217103">
    <property type="component" value="Unassembled WGS sequence"/>
</dbReference>
<name>A0A1H1HDD8_9ACTN</name>
<keyword evidence="3" id="KW-0808">Transferase</keyword>
<dbReference type="InterPro" id="IPR057326">
    <property type="entry name" value="KR_dom"/>
</dbReference>
<gene>
    <name evidence="5" type="ORF">SAMN04489764_4281</name>
</gene>
<evidence type="ECO:0000259" key="4">
    <source>
        <dbReference type="PROSITE" id="PS50075"/>
    </source>
</evidence>
<dbReference type="SMART" id="SM00822">
    <property type="entry name" value="PKS_KR"/>
    <property type="match status" value="1"/>
</dbReference>
<accession>A0A1H1HDD8</accession>
<dbReference type="STRING" id="35622.SAMN04489764_4281"/>
<dbReference type="PANTHER" id="PTHR43775:SF51">
    <property type="entry name" value="INACTIVE PHENOLPHTHIOCEROL SYNTHESIS POLYKETIDE SYNTHASE TYPE I PKS1-RELATED"/>
    <property type="match status" value="1"/>
</dbReference>
<dbReference type="InterPro" id="IPR055123">
    <property type="entry name" value="SpnB-like_Rossmann"/>
</dbReference>
<organism evidence="5 6">
    <name type="scientific">Thermostaphylospora chromogena</name>
    <dbReference type="NCBI Taxonomy" id="35622"/>
    <lineage>
        <taxon>Bacteria</taxon>
        <taxon>Bacillati</taxon>
        <taxon>Actinomycetota</taxon>
        <taxon>Actinomycetes</taxon>
        <taxon>Streptosporangiales</taxon>
        <taxon>Thermomonosporaceae</taxon>
        <taxon>Thermostaphylospora</taxon>
    </lineage>
</organism>
<feature type="domain" description="Carrier" evidence="4">
    <location>
        <begin position="506"/>
        <end position="581"/>
    </location>
</feature>
<sequence length="648" mass="67763">MRITPSGEGESSILITDEAGQPVVTVGALALRPLDPADLRTASDRDALFDVEWVPLPSGAENPAPSTVAVLGEAGRELAEALAAPGHPDLDVLAAAGEVPQAVLLPVDTAGDPARTASTATGSVLAVLQRWLSDPRFSASRLVIVTRGASGTDPAAAAVWGLVRAAQSEHPGRFVLVDLDDTSAAHLLPAALATGEPQVAISAGTCLVPRLTRFVPSGTVEWRPEGTVLITGGTGTLGGLLARHLVTAYGVRHLVLAGRRGPDTPGVAELVRELNELGAQARVAAVDVGDRDALAALLASVERPLTAVVHLAGITDDALIESLTPERVEPVLRAKAQAAWHLHELTREHDLSAFVLFSSAAGTLGNPGQANYAAANAFLDALARRRRAEGLPATSLAWGLWEETSGITERLGDADRARMARHGALPLATADAMALFDAVLADGRPTAVPLRLDLAALRAQPGEAPPLLRGLLPAPARRTAPAVDERPGGTALPERLAGLPDAEAIAVLLELVCKHVAAVLGHAGAETIDPDRQFKDLGFDSLSGVELRNRLRTDTGLDLPATLVFDYPTPEALADYLHQSLRRDAPDPTDEALDLLEASLAEPPDEAARERIVARLRALVSRLTPDTKPDLATASDDELFDLVENLGD</sequence>
<dbReference type="AlphaFoldDB" id="A0A1H1HDD8"/>
<dbReference type="Gene3D" id="1.10.1200.10">
    <property type="entry name" value="ACP-like"/>
    <property type="match status" value="1"/>
</dbReference>
<dbReference type="GO" id="GO:0031177">
    <property type="term" value="F:phosphopantetheine binding"/>
    <property type="evidence" value="ECO:0007669"/>
    <property type="project" value="InterPro"/>
</dbReference>
<dbReference type="PANTHER" id="PTHR43775">
    <property type="entry name" value="FATTY ACID SYNTHASE"/>
    <property type="match status" value="1"/>
</dbReference>
<dbReference type="SUPFAM" id="SSF51735">
    <property type="entry name" value="NAD(P)-binding Rossmann-fold domains"/>
    <property type="match status" value="2"/>
</dbReference>
<dbReference type="SMART" id="SM01294">
    <property type="entry name" value="PKS_PP_betabranch"/>
    <property type="match status" value="1"/>
</dbReference>
<keyword evidence="1" id="KW-0596">Phosphopantetheine</keyword>
<dbReference type="InterPro" id="IPR006162">
    <property type="entry name" value="Ppantetheine_attach_site"/>
</dbReference>
<dbReference type="CDD" id="cd08956">
    <property type="entry name" value="KR_3_FAS_SDR_x"/>
    <property type="match status" value="1"/>
</dbReference>
<dbReference type="InterPro" id="IPR036291">
    <property type="entry name" value="NAD(P)-bd_dom_sf"/>
</dbReference>
<dbReference type="SUPFAM" id="SSF47336">
    <property type="entry name" value="ACP-like"/>
    <property type="match status" value="1"/>
</dbReference>
<dbReference type="EMBL" id="FNKK01000002">
    <property type="protein sequence ID" value="SDR23128.1"/>
    <property type="molecule type" value="Genomic_DNA"/>
</dbReference>
<proteinExistence type="predicted"/>
<evidence type="ECO:0000313" key="6">
    <source>
        <dbReference type="Proteomes" id="UP000217103"/>
    </source>
</evidence>
<dbReference type="PROSITE" id="PS00012">
    <property type="entry name" value="PHOSPHOPANTETHEINE"/>
    <property type="match status" value="1"/>
</dbReference>
<dbReference type="Gene3D" id="3.40.50.720">
    <property type="entry name" value="NAD(P)-binding Rossmann-like Domain"/>
    <property type="match status" value="1"/>
</dbReference>
<dbReference type="GO" id="GO:0004312">
    <property type="term" value="F:fatty acid synthase activity"/>
    <property type="evidence" value="ECO:0007669"/>
    <property type="project" value="TreeGrafter"/>
</dbReference>
<dbReference type="InterPro" id="IPR050091">
    <property type="entry name" value="PKS_NRPS_Biosynth_Enz"/>
</dbReference>
<evidence type="ECO:0000256" key="2">
    <source>
        <dbReference type="ARBA" id="ARBA00022553"/>
    </source>
</evidence>
<dbReference type="InterPro" id="IPR013968">
    <property type="entry name" value="PKS_KR"/>
</dbReference>
<keyword evidence="6" id="KW-1185">Reference proteome</keyword>
<evidence type="ECO:0000313" key="5">
    <source>
        <dbReference type="EMBL" id="SDR23128.1"/>
    </source>
</evidence>
<dbReference type="FunFam" id="1.10.1200.10:FF:000007">
    <property type="entry name" value="Probable polyketide synthase pks17"/>
    <property type="match status" value="1"/>
</dbReference>
<dbReference type="Pfam" id="PF08659">
    <property type="entry name" value="KR"/>
    <property type="match status" value="1"/>
</dbReference>
<reference evidence="5 6" key="1">
    <citation type="submission" date="2016-10" db="EMBL/GenBank/DDBJ databases">
        <authorList>
            <person name="de Groot N.N."/>
        </authorList>
    </citation>
    <scope>NUCLEOTIDE SEQUENCE [LARGE SCALE GENOMIC DNA]</scope>
    <source>
        <strain evidence="5 6">DSM 43794</strain>
    </source>
</reference>
<evidence type="ECO:0000256" key="1">
    <source>
        <dbReference type="ARBA" id="ARBA00022450"/>
    </source>
</evidence>
<dbReference type="SMART" id="SM00823">
    <property type="entry name" value="PKS_PP"/>
    <property type="match status" value="1"/>
</dbReference>
<dbReference type="InterPro" id="IPR020806">
    <property type="entry name" value="PKS_PP-bd"/>
</dbReference>